<proteinExistence type="inferred from homology"/>
<evidence type="ECO:0000259" key="9">
    <source>
        <dbReference type="PROSITE" id="PS50873"/>
    </source>
</evidence>
<evidence type="ECO:0000256" key="6">
    <source>
        <dbReference type="RuleBase" id="RU004241"/>
    </source>
</evidence>
<feature type="compositionally biased region" description="Basic and acidic residues" evidence="7">
    <location>
        <begin position="131"/>
        <end position="140"/>
    </location>
</feature>
<dbReference type="Gene3D" id="1.10.520.10">
    <property type="match status" value="1"/>
</dbReference>
<keyword evidence="8" id="KW-0472">Membrane</keyword>
<feature type="compositionally biased region" description="Acidic residues" evidence="7">
    <location>
        <begin position="141"/>
        <end position="150"/>
    </location>
</feature>
<accession>A0AAD9D437</accession>
<dbReference type="GO" id="GO:0034599">
    <property type="term" value="P:cellular response to oxidative stress"/>
    <property type="evidence" value="ECO:0007669"/>
    <property type="project" value="InterPro"/>
</dbReference>
<feature type="compositionally biased region" description="Low complexity" evidence="7">
    <location>
        <begin position="296"/>
        <end position="306"/>
    </location>
</feature>
<evidence type="ECO:0000313" key="10">
    <source>
        <dbReference type="EMBL" id="KAK1732972.1"/>
    </source>
</evidence>
<feature type="compositionally biased region" description="Low complexity" evidence="7">
    <location>
        <begin position="398"/>
        <end position="417"/>
    </location>
</feature>
<dbReference type="PANTHER" id="PTHR31356:SF36">
    <property type="entry name" value="L-ASCORBATE PEROXIDASE 3"/>
    <property type="match status" value="1"/>
</dbReference>
<dbReference type="EMBL" id="JATAAI010000055">
    <property type="protein sequence ID" value="KAK1732972.1"/>
    <property type="molecule type" value="Genomic_DNA"/>
</dbReference>
<feature type="compositionally biased region" description="Low complexity" evidence="7">
    <location>
        <begin position="428"/>
        <end position="447"/>
    </location>
</feature>
<feature type="compositionally biased region" description="Polar residues" evidence="7">
    <location>
        <begin position="316"/>
        <end position="349"/>
    </location>
</feature>
<evidence type="ECO:0000256" key="4">
    <source>
        <dbReference type="ARBA" id="ARBA00023002"/>
    </source>
</evidence>
<evidence type="ECO:0000256" key="3">
    <source>
        <dbReference type="ARBA" id="ARBA00022723"/>
    </source>
</evidence>
<keyword evidence="4 10" id="KW-0560">Oxidoreductase</keyword>
<keyword evidence="8" id="KW-1133">Transmembrane helix</keyword>
<dbReference type="GO" id="GO:0042744">
    <property type="term" value="P:hydrogen peroxide catabolic process"/>
    <property type="evidence" value="ECO:0007669"/>
    <property type="project" value="TreeGrafter"/>
</dbReference>
<sequence>MSEIITHSTESGSVAADEDGVVGGSEHDVSSSNINDDLTCDETEKAKESQEDETNPTTSDIVDNDDAESADMVDDEPAAEEQTVALNGRDVIVNANADIEPSDDDAEDNHSDDVDEEPVLINDVIVNPPDKSTEDVATPDRDDDTSDATEDYTNLSSPDVPVDIKEDSVKHVQIEDEKDDSVKSLNEVKSEFGDTAVVDESIHEANTTQPEREHGNLDDDAAISLGSEENAPVENDEEMACLPDNIDDMVEDAYPEDRNPARCYRSYILVACIATISIIAAAVIATSLGRDGVKESVSSSSSSTTTIIAEDGEGTDTASPSTISGSSPETQEPSSIQPTFGPSTEPSSQYQWLQSAIDNYIGMLQSEEIVIPPLTPHSTVGSTLNPSSKPTANATPLPSTANPTTSKPTTSNPTLSTVPPTSRPTIQPTTANPTSNPTSHPSTASPTIKSPIQSLFNVTELSSTAPPVNLPMQPPLNLFEASFHETNTTQPTPQQRKGCITNSVYDEIDRDIEQLKNGISDDKTKAHFLGGVVRQVQLVAHDFMDFDRNDSKNPMGPDGCFDPFHPANAGLPDDLWCEGCLLTNLYASKYSERQISRADFWIACANAVIRQTSVNNGLDLRDTFEWGRVDSNSCSGQGNRLPSPRGCSQTEDVFLTRMGLTWTDATALMGAHTIGRGDTGFSGHHGTWVPNNNEAMMFDKTYYEEVFLNSWHPRNIGTPREDWTTGNGVDRVMLNTDLCLVMEIDDNMPCCTGTRCTGLSRRCPRLPDNHPRSEAFEAFREYLGGSYPNDNQVPFYNAYREAWRKATKVGQKNLSPLADICDVE</sequence>
<feature type="domain" description="Plant heme peroxidase family profile" evidence="9">
    <location>
        <begin position="528"/>
        <end position="824"/>
    </location>
</feature>
<name>A0AAD9D437_9STRA</name>
<dbReference type="EC" id="1.11.1.7" evidence="10"/>
<organism evidence="10 11">
    <name type="scientific">Skeletonema marinoi</name>
    <dbReference type="NCBI Taxonomy" id="267567"/>
    <lineage>
        <taxon>Eukaryota</taxon>
        <taxon>Sar</taxon>
        <taxon>Stramenopiles</taxon>
        <taxon>Ochrophyta</taxon>
        <taxon>Bacillariophyta</taxon>
        <taxon>Coscinodiscophyceae</taxon>
        <taxon>Thalassiosirophycidae</taxon>
        <taxon>Thalassiosirales</taxon>
        <taxon>Skeletonemataceae</taxon>
        <taxon>Skeletonema</taxon>
        <taxon>Skeletonema marinoi-dohrnii complex</taxon>
    </lineage>
</organism>
<comment type="caution">
    <text evidence="10">The sequence shown here is derived from an EMBL/GenBank/DDBJ whole genome shotgun (WGS) entry which is preliminary data.</text>
</comment>
<keyword evidence="2" id="KW-0349">Heme</keyword>
<dbReference type="InterPro" id="IPR010255">
    <property type="entry name" value="Haem_peroxidase_sf"/>
</dbReference>
<dbReference type="PROSITE" id="PS00435">
    <property type="entry name" value="PEROXIDASE_1"/>
    <property type="match status" value="1"/>
</dbReference>
<feature type="region of interest" description="Disordered" evidence="7">
    <location>
        <begin position="375"/>
        <end position="449"/>
    </location>
</feature>
<keyword evidence="11" id="KW-1185">Reference proteome</keyword>
<dbReference type="GO" id="GO:0000302">
    <property type="term" value="P:response to reactive oxygen species"/>
    <property type="evidence" value="ECO:0007669"/>
    <property type="project" value="TreeGrafter"/>
</dbReference>
<gene>
    <name evidence="10" type="ORF">QTG54_016303</name>
</gene>
<keyword evidence="1 10" id="KW-0575">Peroxidase</keyword>
<feature type="region of interest" description="Disordered" evidence="7">
    <location>
        <begin position="1"/>
        <end position="165"/>
    </location>
</feature>
<dbReference type="InterPro" id="IPR044831">
    <property type="entry name" value="Ccp1-like"/>
</dbReference>
<dbReference type="Proteomes" id="UP001224775">
    <property type="component" value="Unassembled WGS sequence"/>
</dbReference>
<evidence type="ECO:0000256" key="1">
    <source>
        <dbReference type="ARBA" id="ARBA00022559"/>
    </source>
</evidence>
<dbReference type="GO" id="GO:0046872">
    <property type="term" value="F:metal ion binding"/>
    <property type="evidence" value="ECO:0007669"/>
    <property type="project" value="UniProtKB-KW"/>
</dbReference>
<keyword evidence="3" id="KW-0479">Metal-binding</keyword>
<dbReference type="PANTHER" id="PTHR31356">
    <property type="entry name" value="THYLAKOID LUMENAL 29 KDA PROTEIN, CHLOROPLASTIC-RELATED"/>
    <property type="match status" value="1"/>
</dbReference>
<dbReference type="Gene3D" id="1.10.420.10">
    <property type="entry name" value="Peroxidase, domain 2"/>
    <property type="match status" value="1"/>
</dbReference>
<feature type="region of interest" description="Disordered" evidence="7">
    <location>
        <begin position="292"/>
        <end position="349"/>
    </location>
</feature>
<evidence type="ECO:0000256" key="7">
    <source>
        <dbReference type="SAM" id="MobiDB-lite"/>
    </source>
</evidence>
<keyword evidence="5" id="KW-0408">Iron</keyword>
<keyword evidence="8" id="KW-0812">Transmembrane</keyword>
<dbReference type="PROSITE" id="PS50873">
    <property type="entry name" value="PEROXIDASE_4"/>
    <property type="match status" value="1"/>
</dbReference>
<evidence type="ECO:0000256" key="2">
    <source>
        <dbReference type="ARBA" id="ARBA00022617"/>
    </source>
</evidence>
<feature type="compositionally biased region" description="Polar residues" evidence="7">
    <location>
        <begin position="1"/>
        <end position="12"/>
    </location>
</feature>
<evidence type="ECO:0000256" key="8">
    <source>
        <dbReference type="SAM" id="Phobius"/>
    </source>
</evidence>
<dbReference type="SUPFAM" id="SSF48113">
    <property type="entry name" value="Heme-dependent peroxidases"/>
    <property type="match status" value="1"/>
</dbReference>
<dbReference type="CDD" id="cd00314">
    <property type="entry name" value="plant_peroxidase_like"/>
    <property type="match status" value="1"/>
</dbReference>
<protein>
    <submittedName>
        <fullName evidence="10">Heme-dependent peroxidase</fullName>
        <ecNumber evidence="10">1.11.1.7</ecNumber>
    </submittedName>
</protein>
<feature type="compositionally biased region" description="Polar residues" evidence="7">
    <location>
        <begin position="376"/>
        <end position="397"/>
    </location>
</feature>
<dbReference type="InterPro" id="IPR002016">
    <property type="entry name" value="Haem_peroxidase"/>
</dbReference>
<feature type="transmembrane region" description="Helical" evidence="8">
    <location>
        <begin position="267"/>
        <end position="289"/>
    </location>
</feature>
<evidence type="ECO:0000313" key="11">
    <source>
        <dbReference type="Proteomes" id="UP001224775"/>
    </source>
</evidence>
<feature type="compositionally biased region" description="Polar residues" evidence="7">
    <location>
        <begin position="418"/>
        <end position="427"/>
    </location>
</feature>
<dbReference type="Pfam" id="PF00141">
    <property type="entry name" value="peroxidase"/>
    <property type="match status" value="1"/>
</dbReference>
<reference evidence="10" key="1">
    <citation type="submission" date="2023-06" db="EMBL/GenBank/DDBJ databases">
        <title>Survivors Of The Sea: Transcriptome response of Skeletonema marinoi to long-term dormancy.</title>
        <authorList>
            <person name="Pinder M.I.M."/>
            <person name="Kourtchenko O."/>
            <person name="Robertson E.K."/>
            <person name="Larsson T."/>
            <person name="Maumus F."/>
            <person name="Osuna-Cruz C.M."/>
            <person name="Vancaester E."/>
            <person name="Stenow R."/>
            <person name="Vandepoele K."/>
            <person name="Ploug H."/>
            <person name="Bruchert V."/>
            <person name="Godhe A."/>
            <person name="Topel M."/>
        </authorList>
    </citation>
    <scope>NUCLEOTIDE SEQUENCE</scope>
    <source>
        <strain evidence="10">R05AC</strain>
    </source>
</reference>
<evidence type="ECO:0000256" key="5">
    <source>
        <dbReference type="ARBA" id="ARBA00023004"/>
    </source>
</evidence>
<dbReference type="GO" id="GO:0140825">
    <property type="term" value="F:lactoperoxidase activity"/>
    <property type="evidence" value="ECO:0007669"/>
    <property type="project" value="UniProtKB-EC"/>
</dbReference>
<comment type="similarity">
    <text evidence="6">Belongs to the peroxidase family.</text>
</comment>
<dbReference type="InterPro" id="IPR019793">
    <property type="entry name" value="Peroxidases_heam-ligand_BS"/>
</dbReference>
<dbReference type="GO" id="GO:0020037">
    <property type="term" value="F:heme binding"/>
    <property type="evidence" value="ECO:0007669"/>
    <property type="project" value="InterPro"/>
</dbReference>
<dbReference type="AlphaFoldDB" id="A0AAD9D437"/>
<feature type="compositionally biased region" description="Acidic residues" evidence="7">
    <location>
        <begin position="62"/>
        <end position="79"/>
    </location>
</feature>